<dbReference type="SUPFAM" id="SSF56281">
    <property type="entry name" value="Metallo-hydrolase/oxidoreductase"/>
    <property type="match status" value="1"/>
</dbReference>
<evidence type="ECO:0000259" key="2">
    <source>
        <dbReference type="SMART" id="SM00849"/>
    </source>
</evidence>
<protein>
    <submittedName>
        <fullName evidence="3">Putative metallo-hydrolase YflN</fullName>
    </submittedName>
</protein>
<sequence>MKRTEGYALSEPARDVLFVEGPASNWVILRRGREFTLVDGGYPGDRTLVLASIREAGLDPGAAAAVLVTHAHVDHTGAAAFFAAAYGTPVLASRGELALLRGQEKAQVPALQVLAHSWRPRVLAWSVQVLGAGGLAKVGIPDASAWTDEQLAELPGSPVAVPTPGHTPGHTAFYLPAAHAVVTGDALVTGHRTSTRTGPQLLHGMFHHDGAGTAGALLTLARLDASLLLPGHGPALRVGIRDAVDVVRGAARRSRPRAVVLPGRRQPGWAGEPGYGRMPHPSRAVRD</sequence>
<gene>
    <name evidence="3" type="primary">yflN_2</name>
    <name evidence="3" type="ORF">BN1051_03101</name>
</gene>
<dbReference type="PANTHER" id="PTHR42951:SF14">
    <property type="entry name" value="METALLO-BETA-LACTAMASE SUPERFAMILY PROTEIN"/>
    <property type="match status" value="1"/>
</dbReference>
<dbReference type="InterPro" id="IPR050855">
    <property type="entry name" value="NDM-1-like"/>
</dbReference>
<reference evidence="3" key="1">
    <citation type="submission" date="2014-07" db="EMBL/GenBank/DDBJ databases">
        <authorList>
            <person name="Urmite Genomes Urmite Genomes"/>
        </authorList>
    </citation>
    <scope>NUCLEOTIDE SEQUENCE</scope>
    <source>
        <strain evidence="3">11W110_air</strain>
    </source>
</reference>
<evidence type="ECO:0000256" key="1">
    <source>
        <dbReference type="SAM" id="MobiDB-lite"/>
    </source>
</evidence>
<name>A0A078MU41_9MICC</name>
<dbReference type="PATRIC" id="fig|1461584.3.peg.3075"/>
<dbReference type="InterPro" id="IPR036866">
    <property type="entry name" value="RibonucZ/Hydroxyglut_hydro"/>
</dbReference>
<dbReference type="InterPro" id="IPR001279">
    <property type="entry name" value="Metallo-B-lactamas"/>
</dbReference>
<accession>A0A078MU41</accession>
<organism evidence="3">
    <name type="scientific">Arthrobacter saudimassiliensis</name>
    <dbReference type="NCBI Taxonomy" id="1461584"/>
    <lineage>
        <taxon>Bacteria</taxon>
        <taxon>Bacillati</taxon>
        <taxon>Actinomycetota</taxon>
        <taxon>Actinomycetes</taxon>
        <taxon>Micrococcales</taxon>
        <taxon>Micrococcaceae</taxon>
        <taxon>Arthrobacter</taxon>
    </lineage>
</organism>
<dbReference type="SMART" id="SM00849">
    <property type="entry name" value="Lactamase_B"/>
    <property type="match status" value="1"/>
</dbReference>
<dbReference type="PANTHER" id="PTHR42951">
    <property type="entry name" value="METALLO-BETA-LACTAMASE DOMAIN-CONTAINING"/>
    <property type="match status" value="1"/>
</dbReference>
<dbReference type="EMBL" id="LN483072">
    <property type="protein sequence ID" value="CEA09729.1"/>
    <property type="molecule type" value="Genomic_DNA"/>
</dbReference>
<dbReference type="GO" id="GO:0016787">
    <property type="term" value="F:hydrolase activity"/>
    <property type="evidence" value="ECO:0007669"/>
    <property type="project" value="UniProtKB-KW"/>
</dbReference>
<dbReference type="AlphaFoldDB" id="A0A078MU41"/>
<dbReference type="Gene3D" id="3.60.15.10">
    <property type="entry name" value="Ribonuclease Z/Hydroxyacylglutathione hydrolase-like"/>
    <property type="match status" value="1"/>
</dbReference>
<proteinExistence type="predicted"/>
<feature type="domain" description="Metallo-beta-lactamase" evidence="2">
    <location>
        <begin position="23"/>
        <end position="232"/>
    </location>
</feature>
<keyword evidence="3" id="KW-0378">Hydrolase</keyword>
<dbReference type="Pfam" id="PF00753">
    <property type="entry name" value="Lactamase_B"/>
    <property type="match status" value="1"/>
</dbReference>
<evidence type="ECO:0000313" key="3">
    <source>
        <dbReference type="EMBL" id="CEA09729.1"/>
    </source>
</evidence>
<feature type="region of interest" description="Disordered" evidence="1">
    <location>
        <begin position="263"/>
        <end position="287"/>
    </location>
</feature>